<evidence type="ECO:0000313" key="1">
    <source>
        <dbReference type="EMBL" id="KAE8387299.1"/>
    </source>
</evidence>
<protein>
    <submittedName>
        <fullName evidence="1">Uncharacterized protein</fullName>
    </submittedName>
</protein>
<name>A0A5N7BZV1_PETAA</name>
<dbReference type="AlphaFoldDB" id="A0A5N7BZV1"/>
<reference evidence="1" key="1">
    <citation type="submission" date="2019-04" db="EMBL/GenBank/DDBJ databases">
        <title>Friends and foes A comparative genomics studyof 23 Aspergillus species from section Flavi.</title>
        <authorList>
            <consortium name="DOE Joint Genome Institute"/>
            <person name="Kjaerbolling I."/>
            <person name="Vesth T."/>
            <person name="Frisvad J.C."/>
            <person name="Nybo J.L."/>
            <person name="Theobald S."/>
            <person name="Kildgaard S."/>
            <person name="Isbrandt T."/>
            <person name="Kuo A."/>
            <person name="Sato A."/>
            <person name="Lyhne E.K."/>
            <person name="Kogle M.E."/>
            <person name="Wiebenga A."/>
            <person name="Kun R.S."/>
            <person name="Lubbers R.J."/>
            <person name="Makela M.R."/>
            <person name="Barry K."/>
            <person name="Chovatia M."/>
            <person name="Clum A."/>
            <person name="Daum C."/>
            <person name="Haridas S."/>
            <person name="He G."/>
            <person name="LaButti K."/>
            <person name="Lipzen A."/>
            <person name="Mondo S."/>
            <person name="Riley R."/>
            <person name="Salamov A."/>
            <person name="Simmons B.A."/>
            <person name="Magnuson J.K."/>
            <person name="Henrissat B."/>
            <person name="Mortensen U.H."/>
            <person name="Larsen T.O."/>
            <person name="Devries R.P."/>
            <person name="Grigoriev I.V."/>
            <person name="Machida M."/>
            <person name="Baker S.E."/>
            <person name="Andersen M.R."/>
        </authorList>
    </citation>
    <scope>NUCLEOTIDE SEQUENCE [LARGE SCALE GENOMIC DNA]</scope>
    <source>
        <strain evidence="1">IBT 14317</strain>
    </source>
</reference>
<sequence length="131" mass="14810">MGLAERDRLLFRNQDPNSPRDTIDFEPRDEIMRDSSFSASLRLRFSFVVINITFACTAVLSSPRNLKTDVSLSVLGKLVRSKSIPYTNLGIGACGLRVERLATDSEDSRNTTRARSGWRSENIFSDKIEQH</sequence>
<dbReference type="EMBL" id="ML735295">
    <property type="protein sequence ID" value="KAE8387299.1"/>
    <property type="molecule type" value="Genomic_DNA"/>
</dbReference>
<accession>A0A5N7BZV1</accession>
<organism evidence="1">
    <name type="scientific">Petromyces alliaceus</name>
    <name type="common">Aspergillus alliaceus</name>
    <dbReference type="NCBI Taxonomy" id="209559"/>
    <lineage>
        <taxon>Eukaryota</taxon>
        <taxon>Fungi</taxon>
        <taxon>Dikarya</taxon>
        <taxon>Ascomycota</taxon>
        <taxon>Pezizomycotina</taxon>
        <taxon>Eurotiomycetes</taxon>
        <taxon>Eurotiomycetidae</taxon>
        <taxon>Eurotiales</taxon>
        <taxon>Aspergillaceae</taxon>
        <taxon>Aspergillus</taxon>
        <taxon>Aspergillus subgen. Circumdati</taxon>
    </lineage>
</organism>
<proteinExistence type="predicted"/>
<gene>
    <name evidence="1" type="ORF">BDV23DRAFT_161420</name>
</gene>
<dbReference type="Proteomes" id="UP000326877">
    <property type="component" value="Unassembled WGS sequence"/>
</dbReference>